<dbReference type="AlphaFoldDB" id="A0A395RS33"/>
<evidence type="ECO:0000313" key="1">
    <source>
        <dbReference type="EMBL" id="RGP62935.1"/>
    </source>
</evidence>
<reference evidence="1 2" key="1">
    <citation type="journal article" date="2018" name="PLoS Pathog.">
        <title>Evolution of structural diversity of trichothecenes, a family of toxins produced by plant pathogenic and entomopathogenic fungi.</title>
        <authorList>
            <person name="Proctor R.H."/>
            <person name="McCormick S.P."/>
            <person name="Kim H.S."/>
            <person name="Cardoza R.E."/>
            <person name="Stanley A.M."/>
            <person name="Lindo L."/>
            <person name="Kelly A."/>
            <person name="Brown D.W."/>
            <person name="Lee T."/>
            <person name="Vaughan M.M."/>
            <person name="Alexander N.J."/>
            <person name="Busman M."/>
            <person name="Gutierrez S."/>
        </authorList>
    </citation>
    <scope>NUCLEOTIDE SEQUENCE [LARGE SCALE GENOMIC DNA]</scope>
    <source>
        <strain evidence="1 2">NRRL 3299</strain>
    </source>
</reference>
<name>A0A395RS33_FUSSP</name>
<sequence>MSLNLTRPDQSQSNRDEGLLVTSCTYFLAPFATKLATAPGYDPSAASGPATATSTHVVTAGIIAIVSGLAML</sequence>
<protein>
    <submittedName>
        <fullName evidence="1">Uncharacterized protein</fullName>
    </submittedName>
</protein>
<dbReference type="Proteomes" id="UP000266152">
    <property type="component" value="Unassembled WGS sequence"/>
</dbReference>
<comment type="caution">
    <text evidence="1">The sequence shown here is derived from an EMBL/GenBank/DDBJ whole genome shotgun (WGS) entry which is preliminary data.</text>
</comment>
<evidence type="ECO:0000313" key="2">
    <source>
        <dbReference type="Proteomes" id="UP000266152"/>
    </source>
</evidence>
<keyword evidence="2" id="KW-1185">Reference proteome</keyword>
<organism evidence="1 2">
    <name type="scientific">Fusarium sporotrichioides</name>
    <dbReference type="NCBI Taxonomy" id="5514"/>
    <lineage>
        <taxon>Eukaryota</taxon>
        <taxon>Fungi</taxon>
        <taxon>Dikarya</taxon>
        <taxon>Ascomycota</taxon>
        <taxon>Pezizomycotina</taxon>
        <taxon>Sordariomycetes</taxon>
        <taxon>Hypocreomycetidae</taxon>
        <taxon>Hypocreales</taxon>
        <taxon>Nectriaceae</taxon>
        <taxon>Fusarium</taxon>
    </lineage>
</organism>
<proteinExistence type="predicted"/>
<gene>
    <name evidence="1" type="ORF">FSPOR_8919</name>
</gene>
<accession>A0A395RS33</accession>
<dbReference type="EMBL" id="PXOF01000138">
    <property type="protein sequence ID" value="RGP62935.1"/>
    <property type="molecule type" value="Genomic_DNA"/>
</dbReference>